<protein>
    <recommendedName>
        <fullName evidence="8">GDSL esterase/lipase</fullName>
    </recommendedName>
</protein>
<keyword evidence="3" id="KW-0442">Lipid degradation</keyword>
<name>A0AAV5IKY2_9ROSI</name>
<dbReference type="InterPro" id="IPR001087">
    <property type="entry name" value="GDSL"/>
</dbReference>
<dbReference type="SUPFAM" id="SSF52266">
    <property type="entry name" value="SGNH hydrolase"/>
    <property type="match status" value="1"/>
</dbReference>
<dbReference type="GO" id="GO:0016042">
    <property type="term" value="P:lipid catabolic process"/>
    <property type="evidence" value="ECO:0007669"/>
    <property type="project" value="UniProtKB-KW"/>
</dbReference>
<comment type="caution">
    <text evidence="6">The sequence shown here is derived from an EMBL/GenBank/DDBJ whole genome shotgun (WGS) entry which is preliminary data.</text>
</comment>
<evidence type="ECO:0000256" key="3">
    <source>
        <dbReference type="ARBA" id="ARBA00022963"/>
    </source>
</evidence>
<proteinExistence type="inferred from homology"/>
<evidence type="ECO:0000256" key="1">
    <source>
        <dbReference type="ARBA" id="ARBA00008668"/>
    </source>
</evidence>
<evidence type="ECO:0000256" key="5">
    <source>
        <dbReference type="SAM" id="SignalP"/>
    </source>
</evidence>
<sequence>MEAHNYFSIFSFLLLSFVSGHEQLVQLPTDSLALAMRPNKLFVFGDSYADTGNLDFQAYSWNDPYGITFPGVPAGRFSNGRVFTDFLAEYLKIETPLPYTLWAFLQRFTNTNIQLQQCLDEELTYGMNFAYGGTGVFAERPNMTTQIDYFEYIVNQSVYTESELNSSMAFVSLAGNDYSILQGVYETLDELESYVKQVVDQLAINLKRIYNLGIMKVAVNTLEPLGCLPENAMTFQECNRTINVLSDIHNLYLREAVYKLNNETNSTSNFITLDLYTAFNTATATFENPYEACCVGTSSELVCGSVDANGERQYTVCDDPNISFFWDFAHPSQRGWEAVFSTPAMQESLEQIKSLSLKFK</sequence>
<comment type="similarity">
    <text evidence="1">Belongs to the 'GDSL' lipolytic enzyme family.</text>
</comment>
<dbReference type="Pfam" id="PF00657">
    <property type="entry name" value="Lipase_GDSL"/>
    <property type="match status" value="1"/>
</dbReference>
<dbReference type="PANTHER" id="PTHR46020">
    <property type="entry name" value="OSJNBB0059K02.9 PROTEIN"/>
    <property type="match status" value="1"/>
</dbReference>
<feature type="chain" id="PRO_5044022813" description="GDSL esterase/lipase" evidence="5">
    <location>
        <begin position="21"/>
        <end position="360"/>
    </location>
</feature>
<evidence type="ECO:0000256" key="2">
    <source>
        <dbReference type="ARBA" id="ARBA00022801"/>
    </source>
</evidence>
<feature type="signal peptide" evidence="5">
    <location>
        <begin position="1"/>
        <end position="20"/>
    </location>
</feature>
<accession>A0AAV5IKY2</accession>
<dbReference type="GO" id="GO:0016788">
    <property type="term" value="F:hydrolase activity, acting on ester bonds"/>
    <property type="evidence" value="ECO:0007669"/>
    <property type="project" value="InterPro"/>
</dbReference>
<dbReference type="EMBL" id="BPVZ01000012">
    <property type="protein sequence ID" value="GKU98346.1"/>
    <property type="molecule type" value="Genomic_DNA"/>
</dbReference>
<evidence type="ECO:0000313" key="6">
    <source>
        <dbReference type="EMBL" id="GKU98346.1"/>
    </source>
</evidence>
<keyword evidence="7" id="KW-1185">Reference proteome</keyword>
<dbReference type="Gene3D" id="3.40.50.1110">
    <property type="entry name" value="SGNH hydrolase"/>
    <property type="match status" value="1"/>
</dbReference>
<reference evidence="6 7" key="1">
    <citation type="journal article" date="2021" name="Commun. Biol.">
        <title>The genome of Shorea leprosula (Dipterocarpaceae) highlights the ecological relevance of drought in aseasonal tropical rainforests.</title>
        <authorList>
            <person name="Ng K.K.S."/>
            <person name="Kobayashi M.J."/>
            <person name="Fawcett J.A."/>
            <person name="Hatakeyama M."/>
            <person name="Paape T."/>
            <person name="Ng C.H."/>
            <person name="Ang C.C."/>
            <person name="Tnah L.H."/>
            <person name="Lee C.T."/>
            <person name="Nishiyama T."/>
            <person name="Sese J."/>
            <person name="O'Brien M.J."/>
            <person name="Copetti D."/>
            <person name="Mohd Noor M.I."/>
            <person name="Ong R.C."/>
            <person name="Putra M."/>
            <person name="Sireger I.Z."/>
            <person name="Indrioko S."/>
            <person name="Kosugi Y."/>
            <person name="Izuno A."/>
            <person name="Isagi Y."/>
            <person name="Lee S.L."/>
            <person name="Shimizu K.K."/>
        </authorList>
    </citation>
    <scope>NUCLEOTIDE SEQUENCE [LARGE SCALE GENOMIC DNA]</scope>
    <source>
        <strain evidence="6">214</strain>
    </source>
</reference>
<dbReference type="Proteomes" id="UP001054252">
    <property type="component" value="Unassembled WGS sequence"/>
</dbReference>
<evidence type="ECO:0008006" key="8">
    <source>
        <dbReference type="Google" id="ProtNLM"/>
    </source>
</evidence>
<keyword evidence="4" id="KW-0443">Lipid metabolism</keyword>
<dbReference type="InterPro" id="IPR036514">
    <property type="entry name" value="SGNH_hydro_sf"/>
</dbReference>
<gene>
    <name evidence="6" type="ORF">SLEP1_g11361</name>
</gene>
<evidence type="ECO:0000256" key="4">
    <source>
        <dbReference type="ARBA" id="ARBA00023098"/>
    </source>
</evidence>
<dbReference type="PANTHER" id="PTHR46020:SF32">
    <property type="entry name" value="GDSL ESTERASE_LIPASE"/>
    <property type="match status" value="1"/>
</dbReference>
<keyword evidence="2" id="KW-0378">Hydrolase</keyword>
<organism evidence="6 7">
    <name type="scientific">Rubroshorea leprosula</name>
    <dbReference type="NCBI Taxonomy" id="152421"/>
    <lineage>
        <taxon>Eukaryota</taxon>
        <taxon>Viridiplantae</taxon>
        <taxon>Streptophyta</taxon>
        <taxon>Embryophyta</taxon>
        <taxon>Tracheophyta</taxon>
        <taxon>Spermatophyta</taxon>
        <taxon>Magnoliopsida</taxon>
        <taxon>eudicotyledons</taxon>
        <taxon>Gunneridae</taxon>
        <taxon>Pentapetalae</taxon>
        <taxon>rosids</taxon>
        <taxon>malvids</taxon>
        <taxon>Malvales</taxon>
        <taxon>Dipterocarpaceae</taxon>
        <taxon>Rubroshorea</taxon>
    </lineage>
</organism>
<dbReference type="AlphaFoldDB" id="A0AAV5IKY2"/>
<evidence type="ECO:0000313" key="7">
    <source>
        <dbReference type="Proteomes" id="UP001054252"/>
    </source>
</evidence>
<keyword evidence="5" id="KW-0732">Signal</keyword>